<name>A0A6J8AAS6_MYTCO</name>
<proteinExistence type="predicted"/>
<keyword evidence="3" id="KW-1185">Reference proteome</keyword>
<evidence type="ECO:0000313" key="3">
    <source>
        <dbReference type="Proteomes" id="UP000507470"/>
    </source>
</evidence>
<protein>
    <submittedName>
        <fullName evidence="2">Uncharacterized protein</fullName>
    </submittedName>
</protein>
<dbReference type="OrthoDB" id="6217452at2759"/>
<reference evidence="2 3" key="1">
    <citation type="submission" date="2020-06" db="EMBL/GenBank/DDBJ databases">
        <authorList>
            <person name="Li R."/>
            <person name="Bekaert M."/>
        </authorList>
    </citation>
    <scope>NUCLEOTIDE SEQUENCE [LARGE SCALE GENOMIC DNA]</scope>
    <source>
        <strain evidence="3">wild</strain>
    </source>
</reference>
<accession>A0A6J8AAS6</accession>
<dbReference type="EMBL" id="CACVKT020001043">
    <property type="protein sequence ID" value="CAC5364633.1"/>
    <property type="molecule type" value="Genomic_DNA"/>
</dbReference>
<gene>
    <name evidence="2" type="ORF">MCOR_5612</name>
</gene>
<organism evidence="2 3">
    <name type="scientific">Mytilus coruscus</name>
    <name type="common">Sea mussel</name>
    <dbReference type="NCBI Taxonomy" id="42192"/>
    <lineage>
        <taxon>Eukaryota</taxon>
        <taxon>Metazoa</taxon>
        <taxon>Spiralia</taxon>
        <taxon>Lophotrochozoa</taxon>
        <taxon>Mollusca</taxon>
        <taxon>Bivalvia</taxon>
        <taxon>Autobranchia</taxon>
        <taxon>Pteriomorphia</taxon>
        <taxon>Mytilida</taxon>
        <taxon>Mytiloidea</taxon>
        <taxon>Mytilidae</taxon>
        <taxon>Mytilinae</taxon>
        <taxon>Mytilus</taxon>
    </lineage>
</organism>
<feature type="region of interest" description="Disordered" evidence="1">
    <location>
        <begin position="91"/>
        <end position="112"/>
    </location>
</feature>
<dbReference type="AlphaFoldDB" id="A0A6J8AAS6"/>
<evidence type="ECO:0000313" key="2">
    <source>
        <dbReference type="EMBL" id="CAC5364633.1"/>
    </source>
</evidence>
<dbReference type="Proteomes" id="UP000507470">
    <property type="component" value="Unassembled WGS sequence"/>
</dbReference>
<sequence length="302" mass="32905">MNDLDKSQISDADQVLKWAEAKKASTILQLRFYSLEALALLTQEDLSKSKLPIAQKKLLIKSVCQTFLQSEEEIDGGLPKRTSMAEELPASSTAGAHADINLSSGTNNGLPAPTEPEVTDNYIREVLGQLQKQQPQHGGHFSNCTTNNAGNTVKPLRALDLHDWSRGLANDFDREFLLNGIEFGFDIIDCGQLPSGIVSKNHHSASPNNPVYVKAHTQVLNEIECGNYKLPSSDPCIVSPIGVIPKQDGGIRLIHDCSRPKGSSVNSLVSEIEKQRFQTLDDAAKLVTKNCFMSKSGPKVSV</sequence>
<evidence type="ECO:0000256" key="1">
    <source>
        <dbReference type="SAM" id="MobiDB-lite"/>
    </source>
</evidence>